<dbReference type="EMBL" id="JBJQOH010000008">
    <property type="protein sequence ID" value="KAL3675596.1"/>
    <property type="molecule type" value="Genomic_DNA"/>
</dbReference>
<dbReference type="Proteomes" id="UP001633002">
    <property type="component" value="Unassembled WGS sequence"/>
</dbReference>
<proteinExistence type="predicted"/>
<dbReference type="AlphaFoldDB" id="A0ABD3GCL2"/>
<reference evidence="2 3" key="1">
    <citation type="submission" date="2024-09" db="EMBL/GenBank/DDBJ databases">
        <title>Chromosome-scale assembly of Riccia sorocarpa.</title>
        <authorList>
            <person name="Paukszto L."/>
        </authorList>
    </citation>
    <scope>NUCLEOTIDE SEQUENCE [LARGE SCALE GENOMIC DNA]</scope>
    <source>
        <strain evidence="2">LP-2024</strain>
        <tissue evidence="2">Aerial parts of the thallus</tissue>
    </source>
</reference>
<name>A0ABD3GCL2_9MARC</name>
<evidence type="ECO:0000313" key="2">
    <source>
        <dbReference type="EMBL" id="KAL3675596.1"/>
    </source>
</evidence>
<comment type="caution">
    <text evidence="2">The sequence shown here is derived from an EMBL/GenBank/DDBJ whole genome shotgun (WGS) entry which is preliminary data.</text>
</comment>
<evidence type="ECO:0000256" key="1">
    <source>
        <dbReference type="SAM" id="MobiDB-lite"/>
    </source>
</evidence>
<keyword evidence="3" id="KW-1185">Reference proteome</keyword>
<protein>
    <submittedName>
        <fullName evidence="2">Uncharacterized protein</fullName>
    </submittedName>
</protein>
<evidence type="ECO:0000313" key="3">
    <source>
        <dbReference type="Proteomes" id="UP001633002"/>
    </source>
</evidence>
<feature type="region of interest" description="Disordered" evidence="1">
    <location>
        <begin position="15"/>
        <end position="56"/>
    </location>
</feature>
<feature type="compositionally biased region" description="Basic residues" evidence="1">
    <location>
        <begin position="35"/>
        <end position="44"/>
    </location>
</feature>
<gene>
    <name evidence="2" type="ORF">R1sor_025544</name>
</gene>
<sequence length="363" mass="40271">MCMCDSCTEKCKPGHPPSIKNRKQSVSLAPSPVALKRRPGRPRGTKNLPPANDVPPKKTITVSLNCNQVRKTLSTRKKTTAMKRLELSITICIAGSDVSPTIFPSVQNFLETDCEAGIFAVERGITDAVQREGMLLSTFYGAADLKNRVEVNPSNIMQRALQYNKFVSHHPLGTSFHGCIRRMLVGGHYTPSTSWLINKGMDLTRMASLWKCYVEPGTLTMADVKNIFFWLPRQYPSRFVEGVHPGLQILKASVLEDLCDSDHSPFQAERLSGNPAAHDITKFASFIPLVPGNTSIVTFHRYSVICSCHFHYPGIPGSDAFVLVTQVLKRCNQIVAIGHSKELAVTAYVVRPEENIVQNVHRL</sequence>
<organism evidence="2 3">
    <name type="scientific">Riccia sorocarpa</name>
    <dbReference type="NCBI Taxonomy" id="122646"/>
    <lineage>
        <taxon>Eukaryota</taxon>
        <taxon>Viridiplantae</taxon>
        <taxon>Streptophyta</taxon>
        <taxon>Embryophyta</taxon>
        <taxon>Marchantiophyta</taxon>
        <taxon>Marchantiopsida</taxon>
        <taxon>Marchantiidae</taxon>
        <taxon>Marchantiales</taxon>
        <taxon>Ricciaceae</taxon>
        <taxon>Riccia</taxon>
    </lineage>
</organism>
<accession>A0ABD3GCL2</accession>